<proteinExistence type="predicted"/>
<reference evidence="1" key="1">
    <citation type="submission" date="2013-11" db="EMBL/GenBank/DDBJ databases">
        <title>Genome sequence of the fusiform rust pathogen reveals effectors for host alternation and coevolution with pine.</title>
        <authorList>
            <consortium name="DOE Joint Genome Institute"/>
            <person name="Smith K."/>
            <person name="Pendleton A."/>
            <person name="Kubisiak T."/>
            <person name="Anderson C."/>
            <person name="Salamov A."/>
            <person name="Aerts A."/>
            <person name="Riley R."/>
            <person name="Clum A."/>
            <person name="Lindquist E."/>
            <person name="Ence D."/>
            <person name="Campbell M."/>
            <person name="Kronenberg Z."/>
            <person name="Feau N."/>
            <person name="Dhillon B."/>
            <person name="Hamelin R."/>
            <person name="Burleigh J."/>
            <person name="Smith J."/>
            <person name="Yandell M."/>
            <person name="Nelson C."/>
            <person name="Grigoriev I."/>
            <person name="Davis J."/>
        </authorList>
    </citation>
    <scope>NUCLEOTIDE SEQUENCE</scope>
    <source>
        <strain evidence="1">G11</strain>
    </source>
</reference>
<keyword evidence="2" id="KW-1185">Reference proteome</keyword>
<evidence type="ECO:0000313" key="1">
    <source>
        <dbReference type="EMBL" id="KAG0149338.1"/>
    </source>
</evidence>
<feature type="non-terminal residue" evidence="1">
    <location>
        <position position="65"/>
    </location>
</feature>
<sequence length="65" mass="7591">MLTELLLETIGEIVKADNKSRVKWWSREFIPKEAKEIVIRENLPSGKPPDGMYYHSKNITHAFFS</sequence>
<name>A0A9P6NNM5_9BASI</name>
<comment type="caution">
    <text evidence="1">The sequence shown here is derived from an EMBL/GenBank/DDBJ whole genome shotgun (WGS) entry which is preliminary data.</text>
</comment>
<dbReference type="EMBL" id="MU167228">
    <property type="protein sequence ID" value="KAG0149338.1"/>
    <property type="molecule type" value="Genomic_DNA"/>
</dbReference>
<accession>A0A9P6NNM5</accession>
<gene>
    <name evidence="1" type="ORF">CROQUDRAFT_688517</name>
</gene>
<dbReference type="AlphaFoldDB" id="A0A9P6NNM5"/>
<evidence type="ECO:0000313" key="2">
    <source>
        <dbReference type="Proteomes" id="UP000886653"/>
    </source>
</evidence>
<dbReference type="Proteomes" id="UP000886653">
    <property type="component" value="Unassembled WGS sequence"/>
</dbReference>
<protein>
    <submittedName>
        <fullName evidence="1">Uncharacterized protein</fullName>
    </submittedName>
</protein>
<dbReference type="OrthoDB" id="2497193at2759"/>
<organism evidence="1 2">
    <name type="scientific">Cronartium quercuum f. sp. fusiforme G11</name>
    <dbReference type="NCBI Taxonomy" id="708437"/>
    <lineage>
        <taxon>Eukaryota</taxon>
        <taxon>Fungi</taxon>
        <taxon>Dikarya</taxon>
        <taxon>Basidiomycota</taxon>
        <taxon>Pucciniomycotina</taxon>
        <taxon>Pucciniomycetes</taxon>
        <taxon>Pucciniales</taxon>
        <taxon>Coleosporiaceae</taxon>
        <taxon>Cronartium</taxon>
    </lineage>
</organism>